<keyword evidence="2" id="KW-0694">RNA-binding</keyword>
<dbReference type="PROSITE" id="PS50142">
    <property type="entry name" value="RNASE_3_2"/>
    <property type="match status" value="1"/>
</dbReference>
<keyword evidence="3" id="KW-0689">Ribosomal protein</keyword>
<evidence type="ECO:0000256" key="7">
    <source>
        <dbReference type="ARBA" id="ARBA00035187"/>
    </source>
</evidence>
<dbReference type="GO" id="GO:0005739">
    <property type="term" value="C:mitochondrion"/>
    <property type="evidence" value="ECO:0007669"/>
    <property type="project" value="TreeGrafter"/>
</dbReference>
<proteinExistence type="inferred from homology"/>
<dbReference type="SUPFAM" id="SSF54768">
    <property type="entry name" value="dsRNA-binding domain-like"/>
    <property type="match status" value="1"/>
</dbReference>
<evidence type="ECO:0000256" key="6">
    <source>
        <dbReference type="ARBA" id="ARBA00024034"/>
    </source>
</evidence>
<dbReference type="OrthoDB" id="67027at2759"/>
<dbReference type="Pfam" id="PF00636">
    <property type="entry name" value="Ribonuclease_3"/>
    <property type="match status" value="1"/>
</dbReference>
<evidence type="ECO:0000259" key="8">
    <source>
        <dbReference type="PROSITE" id="PS50142"/>
    </source>
</evidence>
<dbReference type="AlphaFoldDB" id="A0A4P9ZB22"/>
<dbReference type="Pfam" id="PF22892">
    <property type="entry name" value="DSRM_MRPL44"/>
    <property type="match status" value="1"/>
</dbReference>
<reference evidence="10" key="1">
    <citation type="journal article" date="2018" name="Nat. Microbiol.">
        <title>Leveraging single-cell genomics to expand the fungal tree of life.</title>
        <authorList>
            <person name="Ahrendt S.R."/>
            <person name="Quandt C.A."/>
            <person name="Ciobanu D."/>
            <person name="Clum A."/>
            <person name="Salamov A."/>
            <person name="Andreopoulos B."/>
            <person name="Cheng J.F."/>
            <person name="Woyke T."/>
            <person name="Pelin A."/>
            <person name="Henrissat B."/>
            <person name="Reynolds N.K."/>
            <person name="Benny G.L."/>
            <person name="Smith M.E."/>
            <person name="James T.Y."/>
            <person name="Grigoriev I.V."/>
        </authorList>
    </citation>
    <scope>NUCLEOTIDE SEQUENCE [LARGE SCALE GENOMIC DNA]</scope>
    <source>
        <strain evidence="10">Baker2002</strain>
    </source>
</reference>
<keyword evidence="10" id="KW-1185">Reference proteome</keyword>
<dbReference type="PANTHER" id="PTHR11207">
    <property type="entry name" value="RIBONUCLEASE III"/>
    <property type="match status" value="1"/>
</dbReference>
<dbReference type="GO" id="GO:0003723">
    <property type="term" value="F:RNA binding"/>
    <property type="evidence" value="ECO:0007669"/>
    <property type="project" value="UniProtKB-KW"/>
</dbReference>
<keyword evidence="4" id="KW-0496">Mitochondrion</keyword>
<dbReference type="SMART" id="SM00535">
    <property type="entry name" value="RIBOc"/>
    <property type="match status" value="1"/>
</dbReference>
<feature type="domain" description="RNase III" evidence="8">
    <location>
        <begin position="68"/>
        <end position="237"/>
    </location>
</feature>
<dbReference type="InterPro" id="IPR044444">
    <property type="entry name" value="Ribosomal_mL44_DSRM_metazoa"/>
</dbReference>
<evidence type="ECO:0000256" key="4">
    <source>
        <dbReference type="ARBA" id="ARBA00023128"/>
    </source>
</evidence>
<dbReference type="GO" id="GO:0003735">
    <property type="term" value="F:structural constituent of ribosome"/>
    <property type="evidence" value="ECO:0007669"/>
    <property type="project" value="TreeGrafter"/>
</dbReference>
<evidence type="ECO:0000256" key="3">
    <source>
        <dbReference type="ARBA" id="ARBA00022980"/>
    </source>
</evidence>
<sequence length="367" mass="41004">MFRLLLRSAWIPRRLSGSPRLLVASYNTAQFDSSLGPKYESITDYGSYRNSVFTHRLPESTAQQSPQLVALHSRLRLPESFTYSTLSQALNMDKFCGLANNFGLSTLGKTFLSYYVSEHLLLKYPRLPMAVHNAAVDSYMGVEVLGEVGKSWGIEVDRTSKLDKHLAQEPEIMQYGRLRYLSERTKELKAENSGVYELSPEELETMNSDTQLFVHRETEAYASAVRAIVGGIYTHCGEDAAKSFIHKHFLSRKVPLQKMFQFSRPSKELARVCEKLGLKEPLEIRLIAETGRLSSHAIFLAGAFVGHEKLGEGVGSSLNEAKTRAVVNALLSYYLYTPVSVNGTEIKLPSEENYQFEGIVGSGDVAI</sequence>
<dbReference type="InterPro" id="IPR036389">
    <property type="entry name" value="RNase_III_sf"/>
</dbReference>
<evidence type="ECO:0000256" key="2">
    <source>
        <dbReference type="ARBA" id="ARBA00022884"/>
    </source>
</evidence>
<evidence type="ECO:0000313" key="10">
    <source>
        <dbReference type="Proteomes" id="UP000268321"/>
    </source>
</evidence>
<evidence type="ECO:0000313" key="9">
    <source>
        <dbReference type="EMBL" id="RKP29828.1"/>
    </source>
</evidence>
<comment type="similarity">
    <text evidence="6">Belongs to the ribonuclease III family. Mitochondrion-specific ribosomal protein mL44 subfamily.</text>
</comment>
<dbReference type="Gene3D" id="3.30.160.20">
    <property type="match status" value="1"/>
</dbReference>
<comment type="subcellular location">
    <subcellularLocation>
        <location evidence="1">Mitochondrion</location>
    </subcellularLocation>
</comment>
<evidence type="ECO:0000256" key="5">
    <source>
        <dbReference type="ARBA" id="ARBA00023274"/>
    </source>
</evidence>
<name>A0A4P9ZB22_9ASCO</name>
<accession>A0A4P9ZB22</accession>
<dbReference type="GO" id="GO:0006396">
    <property type="term" value="P:RNA processing"/>
    <property type="evidence" value="ECO:0007669"/>
    <property type="project" value="InterPro"/>
</dbReference>
<evidence type="ECO:0000256" key="1">
    <source>
        <dbReference type="ARBA" id="ARBA00004173"/>
    </source>
</evidence>
<protein>
    <recommendedName>
        <fullName evidence="7">Large ribosomal subunit protein mL44</fullName>
    </recommendedName>
</protein>
<dbReference type="Gene3D" id="1.10.1520.10">
    <property type="entry name" value="Ribonuclease III domain"/>
    <property type="match status" value="1"/>
</dbReference>
<organism evidence="9 10">
    <name type="scientific">Metschnikowia bicuspidata</name>
    <dbReference type="NCBI Taxonomy" id="27322"/>
    <lineage>
        <taxon>Eukaryota</taxon>
        <taxon>Fungi</taxon>
        <taxon>Dikarya</taxon>
        <taxon>Ascomycota</taxon>
        <taxon>Saccharomycotina</taxon>
        <taxon>Pichiomycetes</taxon>
        <taxon>Metschnikowiaceae</taxon>
        <taxon>Metschnikowia</taxon>
    </lineage>
</organism>
<dbReference type="SUPFAM" id="SSF69065">
    <property type="entry name" value="RNase III domain-like"/>
    <property type="match status" value="1"/>
</dbReference>
<dbReference type="Proteomes" id="UP000268321">
    <property type="component" value="Unassembled WGS sequence"/>
</dbReference>
<dbReference type="InterPro" id="IPR000999">
    <property type="entry name" value="RNase_III_dom"/>
</dbReference>
<dbReference type="EMBL" id="ML004473">
    <property type="protein sequence ID" value="RKP29828.1"/>
    <property type="molecule type" value="Genomic_DNA"/>
</dbReference>
<keyword evidence="5" id="KW-0687">Ribonucleoprotein</keyword>
<gene>
    <name evidence="9" type="ORF">METBISCDRAFT_17703</name>
</gene>
<dbReference type="GO" id="GO:0004525">
    <property type="term" value="F:ribonuclease III activity"/>
    <property type="evidence" value="ECO:0007669"/>
    <property type="project" value="InterPro"/>
</dbReference>
<dbReference type="PANTHER" id="PTHR11207:SF32">
    <property type="entry name" value="LARGE RIBOSOMAL SUBUNIT PROTEIN ML44"/>
    <property type="match status" value="1"/>
</dbReference>